<name>A0A183DB13_9BILA</name>
<dbReference type="Proteomes" id="UP000271098">
    <property type="component" value="Unassembled WGS sequence"/>
</dbReference>
<accession>A0A183DB13</accession>
<evidence type="ECO:0000313" key="1">
    <source>
        <dbReference type="EMBL" id="VDK52623.1"/>
    </source>
</evidence>
<proteinExistence type="predicted"/>
<gene>
    <name evidence="1" type="ORF">GPUH_LOCUS5902</name>
</gene>
<dbReference type="EMBL" id="UYRT01013047">
    <property type="protein sequence ID" value="VDK52623.1"/>
    <property type="molecule type" value="Genomic_DNA"/>
</dbReference>
<dbReference type="WBParaSite" id="GPUH_0000591201-mRNA-1">
    <property type="protein sequence ID" value="GPUH_0000591201-mRNA-1"/>
    <property type="gene ID" value="GPUH_0000591201"/>
</dbReference>
<evidence type="ECO:0000313" key="2">
    <source>
        <dbReference type="Proteomes" id="UP000271098"/>
    </source>
</evidence>
<protein>
    <submittedName>
        <fullName evidence="3">DDE_Tnp_1_7 domain-containing protein</fullName>
    </submittedName>
</protein>
<dbReference type="AlphaFoldDB" id="A0A183DB13"/>
<organism evidence="3">
    <name type="scientific">Gongylonema pulchrum</name>
    <dbReference type="NCBI Taxonomy" id="637853"/>
    <lineage>
        <taxon>Eukaryota</taxon>
        <taxon>Metazoa</taxon>
        <taxon>Ecdysozoa</taxon>
        <taxon>Nematoda</taxon>
        <taxon>Chromadorea</taxon>
        <taxon>Rhabditida</taxon>
        <taxon>Spirurina</taxon>
        <taxon>Spiruromorpha</taxon>
        <taxon>Spiruroidea</taxon>
        <taxon>Gongylonematidae</taxon>
        <taxon>Gongylonema</taxon>
    </lineage>
</organism>
<reference evidence="1 2" key="2">
    <citation type="submission" date="2018-11" db="EMBL/GenBank/DDBJ databases">
        <authorList>
            <consortium name="Pathogen Informatics"/>
        </authorList>
    </citation>
    <scope>NUCLEOTIDE SEQUENCE [LARGE SCALE GENOMIC DNA]</scope>
</reference>
<reference evidence="3" key="1">
    <citation type="submission" date="2016-06" db="UniProtKB">
        <authorList>
            <consortium name="WormBaseParasite"/>
        </authorList>
    </citation>
    <scope>IDENTIFICATION</scope>
</reference>
<keyword evidence="2" id="KW-1185">Reference proteome</keyword>
<sequence>MELLKCAKNAEKLEIISADGKKSEKIPRGEKILFLVLLLTLHRVGRGYVESSRRRWIMEEEFSYNINNGYFSHYYEILTSVHSEKQPDLCTVL</sequence>
<evidence type="ECO:0000313" key="3">
    <source>
        <dbReference type="WBParaSite" id="GPUH_0000591201-mRNA-1"/>
    </source>
</evidence>